<evidence type="ECO:0000259" key="3">
    <source>
        <dbReference type="Pfam" id="PF14846"/>
    </source>
</evidence>
<dbReference type="Pfam" id="PF14846">
    <property type="entry name" value="DUF4485"/>
    <property type="match status" value="1"/>
</dbReference>
<feature type="compositionally biased region" description="Basic and acidic residues" evidence="2">
    <location>
        <begin position="133"/>
        <end position="142"/>
    </location>
</feature>
<evidence type="ECO:0000256" key="1">
    <source>
        <dbReference type="SAM" id="Coils"/>
    </source>
</evidence>
<protein>
    <submittedName>
        <fullName evidence="4">Centrosomal protein 112</fullName>
    </submittedName>
</protein>
<gene>
    <name evidence="4" type="primary">CEP112</name>
    <name evidence="4" type="synonym">cep112</name>
</gene>
<reference evidence="4" key="1">
    <citation type="submission" date="2025-08" db="UniProtKB">
        <authorList>
            <consortium name="Ensembl"/>
        </authorList>
    </citation>
    <scope>IDENTIFICATION</scope>
</reference>
<keyword evidence="1" id="KW-0175">Coiled coil</keyword>
<accession>A0A8C4ZGX0</accession>
<evidence type="ECO:0000313" key="5">
    <source>
        <dbReference type="Proteomes" id="UP000694546"/>
    </source>
</evidence>
<sequence length="850" mass="97890">SISAEGTMSLHDDTPERLDADFDRYLSDMKPYVLKHPNRTERQRCAMWIRKLCDPTMCGSGPVGLKNRNMYARLLLHMLRRGVLDAPFTVKPDQGCLKTLPTYMAIYFDEPLGASGPAVQEVAPLPDWVAGELGHHGSDRTRRSSSPTSATHSRYLSQCIPQTESNVWCVRRSGTLFSCRGFQAIPAPCKGELFYMLEAKHQEEQLRMQQRHDSDVQKILDRKNGEIEELKTSYRAKQKGSEEMIHKLEKKVESGLRESQVIRESKEKQIAELKKMSDQSSSSLHNEWEKKLHAAAADLEQEKFVLQKKHTQSIQELLDDTTQRLTKMEAQYRAQAQSTERTVRELEVTVKQQSAEVEKGKALRQKVTQEKGQLEIQVATLGAELQEASRRSMAQLKEKEEQSEQYEQASERLRATHQADMSHYQQEHALSAAKASEVMEEMERVASQLRQQLQEAEHRRQKQLRVRWEAEGQLERAREDHRQQVRQAEASLEQFRQQVELSSEKTYADMKLQMEKVEEDLLHSKALRENQTKEFSQKLDALRERYEEQQRVQREQERTRLQQQHSAERDSQARERQREVGSLERQARAALQQHQLHTQEWRERDAQTISELEEQVGCLRQEVAAAHGQRKQQLAEVATLREEERRRDAQDHEASLAGLQAEDQRLRGIAQKAHRQEVEAVREKASSRLRQMEKDHAQKLAKSIQLIAQLQTSVCDCKEEAVRVQQSLERQLEEGQARWDQERRTLSHHADKAHKVLFSPSLAQVPPIAVCVSLFPPPPPPHPHQVTAVRQDCEVRIKGLLPAELQRELEDTITSLKAQVCVCVCVCVCVGAEEEEDPQIPVATLHSVLF</sequence>
<dbReference type="Proteomes" id="UP000694546">
    <property type="component" value="Chromosome 2"/>
</dbReference>
<name>A0A8C4ZGX0_GADMO</name>
<evidence type="ECO:0000313" key="4">
    <source>
        <dbReference type="Ensembl" id="ENSGMOP00000011935.2"/>
    </source>
</evidence>
<dbReference type="PANTHER" id="PTHR18871">
    <property type="entry name" value="CENTROSOMAL PROTEIN OF 112 KDA"/>
    <property type="match status" value="1"/>
</dbReference>
<keyword evidence="5" id="KW-1185">Reference proteome</keyword>
<dbReference type="PANTHER" id="PTHR18871:SF2">
    <property type="entry name" value="CENTROSOMAL PROTEIN OF 112 KDA"/>
    <property type="match status" value="1"/>
</dbReference>
<feature type="region of interest" description="Disordered" evidence="2">
    <location>
        <begin position="546"/>
        <end position="587"/>
    </location>
</feature>
<feature type="region of interest" description="Disordered" evidence="2">
    <location>
        <begin position="390"/>
        <end position="417"/>
    </location>
</feature>
<dbReference type="AlphaFoldDB" id="A0A8C4ZGX0"/>
<organism evidence="4 5">
    <name type="scientific">Gadus morhua</name>
    <name type="common">Atlantic cod</name>
    <dbReference type="NCBI Taxonomy" id="8049"/>
    <lineage>
        <taxon>Eukaryota</taxon>
        <taxon>Metazoa</taxon>
        <taxon>Chordata</taxon>
        <taxon>Craniata</taxon>
        <taxon>Vertebrata</taxon>
        <taxon>Euteleostomi</taxon>
        <taxon>Actinopterygii</taxon>
        <taxon>Neopterygii</taxon>
        <taxon>Teleostei</taxon>
        <taxon>Neoteleostei</taxon>
        <taxon>Acanthomorphata</taxon>
        <taxon>Zeiogadaria</taxon>
        <taxon>Gadariae</taxon>
        <taxon>Gadiformes</taxon>
        <taxon>Gadoidei</taxon>
        <taxon>Gadidae</taxon>
        <taxon>Gadus</taxon>
    </lineage>
</organism>
<dbReference type="Ensembl" id="ENSGMOT00000012256.2">
    <property type="protein sequence ID" value="ENSGMOP00000011935.2"/>
    <property type="gene ID" value="ENSGMOG00000011134.2"/>
</dbReference>
<feature type="compositionally biased region" description="Low complexity" evidence="2">
    <location>
        <begin position="144"/>
        <end position="154"/>
    </location>
</feature>
<dbReference type="GeneTree" id="ENSGT00390000006544"/>
<reference evidence="4" key="2">
    <citation type="submission" date="2025-09" db="UniProtKB">
        <authorList>
            <consortium name="Ensembl"/>
        </authorList>
    </citation>
    <scope>IDENTIFICATION</scope>
</reference>
<dbReference type="InterPro" id="IPR027831">
    <property type="entry name" value="DUF4485"/>
</dbReference>
<evidence type="ECO:0000256" key="2">
    <source>
        <dbReference type="SAM" id="MobiDB-lite"/>
    </source>
</evidence>
<dbReference type="InterPro" id="IPR055310">
    <property type="entry name" value="CEP112"/>
</dbReference>
<proteinExistence type="predicted"/>
<feature type="region of interest" description="Disordered" evidence="2">
    <location>
        <begin position="133"/>
        <end position="154"/>
    </location>
</feature>
<feature type="coiled-coil region" evidence="1">
    <location>
        <begin position="675"/>
        <end position="738"/>
    </location>
</feature>
<feature type="domain" description="DUF4485" evidence="3">
    <location>
        <begin position="18"/>
        <end position="103"/>
    </location>
</feature>